<evidence type="ECO:0000313" key="2">
    <source>
        <dbReference type="Proteomes" id="UP000005801"/>
    </source>
</evidence>
<evidence type="ECO:0000313" key="1">
    <source>
        <dbReference type="EMBL" id="EDM79932.1"/>
    </source>
</evidence>
<comment type="caution">
    <text evidence="1">The sequence shown here is derived from an EMBL/GenBank/DDBJ whole genome shotgun (WGS) entry which is preliminary data.</text>
</comment>
<dbReference type="Proteomes" id="UP000005801">
    <property type="component" value="Unassembled WGS sequence"/>
</dbReference>
<accession>A6G2J5</accession>
<keyword evidence="2" id="KW-1185">Reference proteome</keyword>
<protein>
    <submittedName>
        <fullName evidence="1">Uncharacterized protein</fullName>
    </submittedName>
</protein>
<sequence>MRKLAISGSPEAPARVLASQIVASMWPMPAARAASARKATKGALSRW</sequence>
<gene>
    <name evidence="1" type="ORF">PPSIR1_22861</name>
</gene>
<dbReference type="EMBL" id="ABCS01000015">
    <property type="protein sequence ID" value="EDM79932.1"/>
    <property type="molecule type" value="Genomic_DNA"/>
</dbReference>
<proteinExistence type="predicted"/>
<reference evidence="1 2" key="1">
    <citation type="submission" date="2007-06" db="EMBL/GenBank/DDBJ databases">
        <authorList>
            <person name="Shimkets L."/>
            <person name="Ferriera S."/>
            <person name="Johnson J."/>
            <person name="Kravitz S."/>
            <person name="Beeson K."/>
            <person name="Sutton G."/>
            <person name="Rogers Y.-H."/>
            <person name="Friedman R."/>
            <person name="Frazier M."/>
            <person name="Venter J.C."/>
        </authorList>
    </citation>
    <scope>NUCLEOTIDE SEQUENCE [LARGE SCALE GENOMIC DNA]</scope>
    <source>
        <strain evidence="1 2">SIR-1</strain>
    </source>
</reference>
<organism evidence="1 2">
    <name type="scientific">Plesiocystis pacifica SIR-1</name>
    <dbReference type="NCBI Taxonomy" id="391625"/>
    <lineage>
        <taxon>Bacteria</taxon>
        <taxon>Pseudomonadati</taxon>
        <taxon>Myxococcota</taxon>
        <taxon>Polyangia</taxon>
        <taxon>Nannocystales</taxon>
        <taxon>Nannocystaceae</taxon>
        <taxon>Plesiocystis</taxon>
    </lineage>
</organism>
<name>A6G2J5_9BACT</name>
<dbReference type="AlphaFoldDB" id="A6G2J5"/>